<evidence type="ECO:0000313" key="2">
    <source>
        <dbReference type="EMBL" id="QHT07518.1"/>
    </source>
</evidence>
<protein>
    <submittedName>
        <fullName evidence="2">Uncharacterized protein</fullName>
    </submittedName>
</protein>
<sequence>MGRVEDTPLYGFANTINGLGIVFGCLAFISNSPIIFGISWSFIIVGVVSTCICLSKDEHCEQ</sequence>
<organism evidence="2">
    <name type="scientific">viral metagenome</name>
    <dbReference type="NCBI Taxonomy" id="1070528"/>
    <lineage>
        <taxon>unclassified sequences</taxon>
        <taxon>metagenomes</taxon>
        <taxon>organismal metagenomes</taxon>
    </lineage>
</organism>
<reference evidence="2" key="1">
    <citation type="journal article" date="2020" name="Nature">
        <title>Giant virus diversity and host interactions through global metagenomics.</title>
        <authorList>
            <person name="Schulz F."/>
            <person name="Roux S."/>
            <person name="Paez-Espino D."/>
            <person name="Jungbluth S."/>
            <person name="Walsh D.A."/>
            <person name="Denef V.J."/>
            <person name="McMahon K.D."/>
            <person name="Konstantinidis K.T."/>
            <person name="Eloe-Fadrosh E.A."/>
            <person name="Kyrpides N.C."/>
            <person name="Woyke T."/>
        </authorList>
    </citation>
    <scope>NUCLEOTIDE SEQUENCE</scope>
    <source>
        <strain evidence="2">GVMAG-M-3300021963-12</strain>
    </source>
</reference>
<keyword evidence="1" id="KW-0812">Transmembrane</keyword>
<dbReference type="PROSITE" id="PS51257">
    <property type="entry name" value="PROKAR_LIPOPROTEIN"/>
    <property type="match status" value="1"/>
</dbReference>
<feature type="transmembrane region" description="Helical" evidence="1">
    <location>
        <begin position="35"/>
        <end position="54"/>
    </location>
</feature>
<feature type="transmembrane region" description="Helical" evidence="1">
    <location>
        <begin position="9"/>
        <end position="29"/>
    </location>
</feature>
<name>A0A6C0CSK3_9ZZZZ</name>
<evidence type="ECO:0000256" key="1">
    <source>
        <dbReference type="SAM" id="Phobius"/>
    </source>
</evidence>
<accession>A0A6C0CSK3</accession>
<dbReference type="EMBL" id="MN739481">
    <property type="protein sequence ID" value="QHT07518.1"/>
    <property type="molecule type" value="Genomic_DNA"/>
</dbReference>
<dbReference type="AlphaFoldDB" id="A0A6C0CSK3"/>
<proteinExistence type="predicted"/>
<keyword evidence="1" id="KW-1133">Transmembrane helix</keyword>
<keyword evidence="1" id="KW-0472">Membrane</keyword>